<dbReference type="GO" id="GO:0003700">
    <property type="term" value="F:DNA-binding transcription factor activity"/>
    <property type="evidence" value="ECO:0007669"/>
    <property type="project" value="TreeGrafter"/>
</dbReference>
<dbReference type="GO" id="GO:0045892">
    <property type="term" value="P:negative regulation of DNA-templated transcription"/>
    <property type="evidence" value="ECO:0007669"/>
    <property type="project" value="TreeGrafter"/>
</dbReference>
<sequence>MMRDPRPPQGAQSALRAIRLLKLFTPERAEMTLAELSAAAELNKTTTHRLLQALQSESLIERNAANSAYSLGPGLMALGVQALASSDLRRRVRPLLRALARDIGETATLEVPVENSMLILDEVAGGHVISAAGNIGTRWPLHATSTGKAWLAFDNDGLARLSDSLPPLTRRTLTRKAAFQPELTRIRRCGYAVTVDELEDGFTAIATVIRSGLGEVQGALSIGGPTQRLGPARRAEIGASLCKAAIRLSPEY</sequence>
<dbReference type="STRING" id="1548547.BA177_05635"/>
<keyword evidence="2" id="KW-0238">DNA-binding</keyword>
<gene>
    <name evidence="6" type="ORF">BA177_05635</name>
</gene>
<evidence type="ECO:0000256" key="1">
    <source>
        <dbReference type="ARBA" id="ARBA00023015"/>
    </source>
</evidence>
<evidence type="ECO:0000256" key="2">
    <source>
        <dbReference type="ARBA" id="ARBA00023125"/>
    </source>
</evidence>
<dbReference type="Pfam" id="PF01614">
    <property type="entry name" value="IclR_C"/>
    <property type="match status" value="1"/>
</dbReference>
<dbReference type="PROSITE" id="PS51077">
    <property type="entry name" value="HTH_ICLR"/>
    <property type="match status" value="1"/>
</dbReference>
<proteinExistence type="predicted"/>
<feature type="domain" description="IclR-ED" evidence="5">
    <location>
        <begin position="74"/>
        <end position="252"/>
    </location>
</feature>
<dbReference type="OrthoDB" id="9807558at2"/>
<dbReference type="InterPro" id="IPR014757">
    <property type="entry name" value="Tscrpt_reg_IclR_C"/>
</dbReference>
<evidence type="ECO:0000256" key="3">
    <source>
        <dbReference type="ARBA" id="ARBA00023163"/>
    </source>
</evidence>
<dbReference type="FunFam" id="1.10.10.10:FF:000056">
    <property type="entry name" value="IclR family transcriptional regulator"/>
    <property type="match status" value="1"/>
</dbReference>
<reference evidence="6 7" key="1">
    <citation type="submission" date="2016-06" db="EMBL/GenBank/DDBJ databases">
        <title>Complete genome sequence of a deep-branching marine Gamma Proteobacterium Woeseia oceani type strain XK5.</title>
        <authorList>
            <person name="Mu D."/>
            <person name="Du Z."/>
        </authorList>
    </citation>
    <scope>NUCLEOTIDE SEQUENCE [LARGE SCALE GENOMIC DNA]</scope>
    <source>
        <strain evidence="6 7">XK5</strain>
    </source>
</reference>
<dbReference type="InterPro" id="IPR036390">
    <property type="entry name" value="WH_DNA-bd_sf"/>
</dbReference>
<accession>A0A193LED8</accession>
<evidence type="ECO:0000259" key="5">
    <source>
        <dbReference type="PROSITE" id="PS51078"/>
    </source>
</evidence>
<dbReference type="SUPFAM" id="SSF55781">
    <property type="entry name" value="GAF domain-like"/>
    <property type="match status" value="1"/>
</dbReference>
<dbReference type="Gene3D" id="1.10.10.10">
    <property type="entry name" value="Winged helix-like DNA-binding domain superfamily/Winged helix DNA-binding domain"/>
    <property type="match status" value="1"/>
</dbReference>
<dbReference type="Gene3D" id="3.30.450.40">
    <property type="match status" value="1"/>
</dbReference>
<keyword evidence="3" id="KW-0804">Transcription</keyword>
<organism evidence="6 7">
    <name type="scientific">Woeseia oceani</name>
    <dbReference type="NCBI Taxonomy" id="1548547"/>
    <lineage>
        <taxon>Bacteria</taxon>
        <taxon>Pseudomonadati</taxon>
        <taxon>Pseudomonadota</taxon>
        <taxon>Gammaproteobacteria</taxon>
        <taxon>Woeseiales</taxon>
        <taxon>Woeseiaceae</taxon>
        <taxon>Woeseia</taxon>
    </lineage>
</organism>
<evidence type="ECO:0008006" key="8">
    <source>
        <dbReference type="Google" id="ProtNLM"/>
    </source>
</evidence>
<dbReference type="AlphaFoldDB" id="A0A193LED8"/>
<dbReference type="GO" id="GO:0003677">
    <property type="term" value="F:DNA binding"/>
    <property type="evidence" value="ECO:0007669"/>
    <property type="project" value="UniProtKB-KW"/>
</dbReference>
<keyword evidence="7" id="KW-1185">Reference proteome</keyword>
<name>A0A193LED8_9GAMM</name>
<dbReference type="Proteomes" id="UP000092695">
    <property type="component" value="Chromosome"/>
</dbReference>
<dbReference type="InterPro" id="IPR005471">
    <property type="entry name" value="Tscrpt_reg_IclR_N"/>
</dbReference>
<protein>
    <recommendedName>
        <fullName evidence="8">IclR family transcriptional regulator</fullName>
    </recommendedName>
</protein>
<dbReference type="PANTHER" id="PTHR30136">
    <property type="entry name" value="HELIX-TURN-HELIX TRANSCRIPTIONAL REGULATOR, ICLR FAMILY"/>
    <property type="match status" value="1"/>
</dbReference>
<dbReference type="EMBL" id="CP016268">
    <property type="protein sequence ID" value="ANO50754.1"/>
    <property type="molecule type" value="Genomic_DNA"/>
</dbReference>
<dbReference type="InterPro" id="IPR050707">
    <property type="entry name" value="HTH_MetabolicPath_Reg"/>
</dbReference>
<evidence type="ECO:0000313" key="7">
    <source>
        <dbReference type="Proteomes" id="UP000092695"/>
    </source>
</evidence>
<dbReference type="PANTHER" id="PTHR30136:SF35">
    <property type="entry name" value="HTH-TYPE TRANSCRIPTIONAL REGULATOR RV1719"/>
    <property type="match status" value="1"/>
</dbReference>
<dbReference type="InterPro" id="IPR036388">
    <property type="entry name" value="WH-like_DNA-bd_sf"/>
</dbReference>
<keyword evidence="1" id="KW-0805">Transcription regulation</keyword>
<dbReference type="InterPro" id="IPR029016">
    <property type="entry name" value="GAF-like_dom_sf"/>
</dbReference>
<dbReference type="Pfam" id="PF09339">
    <property type="entry name" value="HTH_IclR"/>
    <property type="match status" value="1"/>
</dbReference>
<dbReference type="SMART" id="SM00346">
    <property type="entry name" value="HTH_ICLR"/>
    <property type="match status" value="1"/>
</dbReference>
<evidence type="ECO:0000313" key="6">
    <source>
        <dbReference type="EMBL" id="ANO50754.1"/>
    </source>
</evidence>
<dbReference type="KEGG" id="woc:BA177_05635"/>
<dbReference type="PROSITE" id="PS51078">
    <property type="entry name" value="ICLR_ED"/>
    <property type="match status" value="1"/>
</dbReference>
<evidence type="ECO:0000259" key="4">
    <source>
        <dbReference type="PROSITE" id="PS51077"/>
    </source>
</evidence>
<feature type="domain" description="HTH iclR-type" evidence="4">
    <location>
        <begin position="11"/>
        <end position="73"/>
    </location>
</feature>
<dbReference type="SUPFAM" id="SSF46785">
    <property type="entry name" value="Winged helix' DNA-binding domain"/>
    <property type="match status" value="1"/>
</dbReference>